<feature type="compositionally biased region" description="Low complexity" evidence="1">
    <location>
        <begin position="81"/>
        <end position="90"/>
    </location>
</feature>
<protein>
    <submittedName>
        <fullName evidence="2">Uncharacterized protein</fullName>
    </submittedName>
</protein>
<feature type="region of interest" description="Disordered" evidence="1">
    <location>
        <begin position="290"/>
        <end position="309"/>
    </location>
</feature>
<dbReference type="Proteomes" id="UP000823388">
    <property type="component" value="Chromosome 9K"/>
</dbReference>
<accession>A0A8T0P0D8</accession>
<sequence>MRRGAASAWLLGSTEQGRVPGPARRIAVRHATLSSMRSRRCYATAQPARSPACLHETTTSTKTDGARGRRCMARAWRSAFRGQRPAARSSSGRRDGHGSIGTSAAACDAGAPSSRVIVAVELRCRCAVLAPSLVPWSPNLGRPRTAPPSPLWPPRLRFQKTIKSGRSSVESGPQLSDRTVPDDPEGGRYLKYRPPRTWAPRSAPRPSAAAFPVLLAGSGCATRKLSAARSRCSDPATWLVDQHPRRRQPRQHDRDGAGEISELSAMPFAVEDIAVRIGCRRGFDQIACRRRRRGSERRLRTGRDSRRRA</sequence>
<organism evidence="2 3">
    <name type="scientific">Panicum virgatum</name>
    <name type="common">Blackwell switchgrass</name>
    <dbReference type="NCBI Taxonomy" id="38727"/>
    <lineage>
        <taxon>Eukaryota</taxon>
        <taxon>Viridiplantae</taxon>
        <taxon>Streptophyta</taxon>
        <taxon>Embryophyta</taxon>
        <taxon>Tracheophyta</taxon>
        <taxon>Spermatophyta</taxon>
        <taxon>Magnoliopsida</taxon>
        <taxon>Liliopsida</taxon>
        <taxon>Poales</taxon>
        <taxon>Poaceae</taxon>
        <taxon>PACMAD clade</taxon>
        <taxon>Panicoideae</taxon>
        <taxon>Panicodae</taxon>
        <taxon>Paniceae</taxon>
        <taxon>Panicinae</taxon>
        <taxon>Panicum</taxon>
        <taxon>Panicum sect. Hiantes</taxon>
    </lineage>
</organism>
<feature type="region of interest" description="Disordered" evidence="1">
    <location>
        <begin position="163"/>
        <end position="205"/>
    </location>
</feature>
<proteinExistence type="predicted"/>
<feature type="compositionally biased region" description="Polar residues" evidence="1">
    <location>
        <begin position="163"/>
        <end position="177"/>
    </location>
</feature>
<reference evidence="2" key="1">
    <citation type="submission" date="2020-05" db="EMBL/GenBank/DDBJ databases">
        <title>WGS assembly of Panicum virgatum.</title>
        <authorList>
            <person name="Lovell J.T."/>
            <person name="Jenkins J."/>
            <person name="Shu S."/>
            <person name="Juenger T.E."/>
            <person name="Schmutz J."/>
        </authorList>
    </citation>
    <scope>NUCLEOTIDE SEQUENCE</scope>
    <source>
        <strain evidence="2">AP13</strain>
    </source>
</reference>
<feature type="compositionally biased region" description="Basic and acidic residues" evidence="1">
    <location>
        <begin position="296"/>
        <end position="309"/>
    </location>
</feature>
<name>A0A8T0P0D8_PANVG</name>
<feature type="compositionally biased region" description="Low complexity" evidence="1">
    <location>
        <begin position="195"/>
        <end position="205"/>
    </location>
</feature>
<feature type="region of interest" description="Disordered" evidence="1">
    <location>
        <begin position="78"/>
        <end position="107"/>
    </location>
</feature>
<feature type="compositionally biased region" description="Basic and acidic residues" evidence="1">
    <location>
        <begin position="179"/>
        <end position="188"/>
    </location>
</feature>
<evidence type="ECO:0000313" key="2">
    <source>
        <dbReference type="EMBL" id="KAG2554165.1"/>
    </source>
</evidence>
<comment type="caution">
    <text evidence="2">The sequence shown here is derived from an EMBL/GenBank/DDBJ whole genome shotgun (WGS) entry which is preliminary data.</text>
</comment>
<keyword evidence="3" id="KW-1185">Reference proteome</keyword>
<feature type="region of interest" description="Disordered" evidence="1">
    <location>
        <begin position="239"/>
        <end position="260"/>
    </location>
</feature>
<evidence type="ECO:0000256" key="1">
    <source>
        <dbReference type="SAM" id="MobiDB-lite"/>
    </source>
</evidence>
<dbReference type="AlphaFoldDB" id="A0A8T0P0D8"/>
<dbReference type="EMBL" id="CM029053">
    <property type="protein sequence ID" value="KAG2554165.1"/>
    <property type="molecule type" value="Genomic_DNA"/>
</dbReference>
<gene>
    <name evidence="2" type="ORF">PVAP13_9KG645050</name>
</gene>
<evidence type="ECO:0000313" key="3">
    <source>
        <dbReference type="Proteomes" id="UP000823388"/>
    </source>
</evidence>